<dbReference type="Gene3D" id="3.60.15.10">
    <property type="entry name" value="Ribonuclease Z/Hydroxyacylglutathione hydrolase-like"/>
    <property type="match status" value="1"/>
</dbReference>
<dbReference type="EMBL" id="MGAC01000024">
    <property type="protein sequence ID" value="OGK38014.1"/>
    <property type="molecule type" value="Genomic_DNA"/>
</dbReference>
<dbReference type="PANTHER" id="PTHR46018:SF2">
    <property type="entry name" value="ZINC PHOSPHODIESTERASE ELAC PROTEIN 1"/>
    <property type="match status" value="1"/>
</dbReference>
<dbReference type="InterPro" id="IPR001279">
    <property type="entry name" value="Metallo-B-lactamas"/>
</dbReference>
<dbReference type="InterPro" id="IPR036866">
    <property type="entry name" value="RibonucZ/Hydroxyglut_hydro"/>
</dbReference>
<dbReference type="AlphaFoldDB" id="A0A1F7I3R6"/>
<comment type="caution">
    <text evidence="2">The sequence shown here is derived from an EMBL/GenBank/DDBJ whole genome shotgun (WGS) entry which is preliminary data.</text>
</comment>
<dbReference type="GO" id="GO:0042781">
    <property type="term" value="F:3'-tRNA processing endoribonuclease activity"/>
    <property type="evidence" value="ECO:0007669"/>
    <property type="project" value="TreeGrafter"/>
</dbReference>
<reference evidence="2 3" key="1">
    <citation type="journal article" date="2016" name="Nat. Commun.">
        <title>Thousands of microbial genomes shed light on interconnected biogeochemical processes in an aquifer system.</title>
        <authorList>
            <person name="Anantharaman K."/>
            <person name="Brown C.T."/>
            <person name="Hug L.A."/>
            <person name="Sharon I."/>
            <person name="Castelle C.J."/>
            <person name="Probst A.J."/>
            <person name="Thomas B.C."/>
            <person name="Singh A."/>
            <person name="Wilkins M.J."/>
            <person name="Karaoz U."/>
            <person name="Brodie E.L."/>
            <person name="Williams K.H."/>
            <person name="Hubbard S.S."/>
            <person name="Banfield J.F."/>
        </authorList>
    </citation>
    <scope>NUCLEOTIDE SEQUENCE [LARGE SCALE GENOMIC DNA]</scope>
</reference>
<evidence type="ECO:0000259" key="1">
    <source>
        <dbReference type="Pfam" id="PF12706"/>
    </source>
</evidence>
<name>A0A1F7I3R6_9BACT</name>
<proteinExistence type="predicted"/>
<evidence type="ECO:0000313" key="2">
    <source>
        <dbReference type="EMBL" id="OGK38014.1"/>
    </source>
</evidence>
<protein>
    <recommendedName>
        <fullName evidence="1">Metallo-beta-lactamase domain-containing protein</fullName>
    </recommendedName>
</protein>
<sequence length="247" mass="27858">MKITFLGTNGWYDTLAGNTICTLVETNKFNIIFDAGNGIYKLNQYLNFNKPTILFISHLHIDHIEGLHILGSFSKLSKLDIYVFEDYVSKLRYLLSHPFTMPIKDLPTKVTIHGIKEGEYTKPFPFTVKALTHVDPTLGFRIKTEGKIITYCCDTGICKNAELLSQKADILIHESSYLEKQPNIKWGHASPEEVAALSVKAGVKKLVLTHFAANLYTTIKLKKYAAKKAQKIFQNTISALDDMTIEV</sequence>
<organism evidence="2 3">
    <name type="scientific">Candidatus Roizmanbacteria bacterium RIFCSPHIGHO2_12_FULL_41_11</name>
    <dbReference type="NCBI Taxonomy" id="1802052"/>
    <lineage>
        <taxon>Bacteria</taxon>
        <taxon>Candidatus Roizmaniibacteriota</taxon>
    </lineage>
</organism>
<dbReference type="Pfam" id="PF12706">
    <property type="entry name" value="Lactamase_B_2"/>
    <property type="match status" value="1"/>
</dbReference>
<gene>
    <name evidence="2" type="ORF">A3F03_00185</name>
</gene>
<evidence type="ECO:0000313" key="3">
    <source>
        <dbReference type="Proteomes" id="UP000176803"/>
    </source>
</evidence>
<dbReference type="SUPFAM" id="SSF56281">
    <property type="entry name" value="Metallo-hydrolase/oxidoreductase"/>
    <property type="match status" value="1"/>
</dbReference>
<dbReference type="Proteomes" id="UP000176803">
    <property type="component" value="Unassembled WGS sequence"/>
</dbReference>
<dbReference type="PANTHER" id="PTHR46018">
    <property type="entry name" value="ZINC PHOSPHODIESTERASE ELAC PROTEIN 1"/>
    <property type="match status" value="1"/>
</dbReference>
<accession>A0A1F7I3R6</accession>
<dbReference type="CDD" id="cd16272">
    <property type="entry name" value="RNaseZ_MBL-fold"/>
    <property type="match status" value="1"/>
</dbReference>
<feature type="domain" description="Metallo-beta-lactamase" evidence="1">
    <location>
        <begin position="30"/>
        <end position="211"/>
    </location>
</feature>